<dbReference type="GO" id="GO:0003676">
    <property type="term" value="F:nucleic acid binding"/>
    <property type="evidence" value="ECO:0007669"/>
    <property type="project" value="InterPro"/>
</dbReference>
<evidence type="ECO:0000313" key="4">
    <source>
        <dbReference type="Proteomes" id="UP001497623"/>
    </source>
</evidence>
<feature type="compositionally biased region" description="Basic residues" evidence="1">
    <location>
        <begin position="229"/>
        <end position="239"/>
    </location>
</feature>
<evidence type="ECO:0000256" key="1">
    <source>
        <dbReference type="SAM" id="MobiDB-lite"/>
    </source>
</evidence>
<protein>
    <recommendedName>
        <fullName evidence="2">DDE-1 domain-containing protein</fullName>
    </recommendedName>
</protein>
<evidence type="ECO:0000313" key="3">
    <source>
        <dbReference type="EMBL" id="CAL4154144.1"/>
    </source>
</evidence>
<keyword evidence="4" id="KW-1185">Reference proteome</keyword>
<organism evidence="3 4">
    <name type="scientific">Meganyctiphanes norvegica</name>
    <name type="common">Northern krill</name>
    <name type="synonym">Thysanopoda norvegica</name>
    <dbReference type="NCBI Taxonomy" id="48144"/>
    <lineage>
        <taxon>Eukaryota</taxon>
        <taxon>Metazoa</taxon>
        <taxon>Ecdysozoa</taxon>
        <taxon>Arthropoda</taxon>
        <taxon>Crustacea</taxon>
        <taxon>Multicrustacea</taxon>
        <taxon>Malacostraca</taxon>
        <taxon>Eumalacostraca</taxon>
        <taxon>Eucarida</taxon>
        <taxon>Euphausiacea</taxon>
        <taxon>Euphausiidae</taxon>
        <taxon>Meganyctiphanes</taxon>
    </lineage>
</organism>
<proteinExistence type="predicted"/>
<dbReference type="InterPro" id="IPR004875">
    <property type="entry name" value="DDE_SF_endonuclease_dom"/>
</dbReference>
<feature type="non-terminal residue" evidence="3">
    <location>
        <position position="294"/>
    </location>
</feature>
<feature type="compositionally biased region" description="Basic and acidic residues" evidence="1">
    <location>
        <begin position="260"/>
        <end position="269"/>
    </location>
</feature>
<sequence>MVRSYSGKREIEKPVVVIMDGCSAHISLAIVEEARARNIILVKLPPNSTHILQVLDVTVFGPSKSAWTEVIRQWSRQSRFKNVTKSVFPALLSKLFYSMVKKPENLISGFRTTGIWPLNKQKILDKVEERGVYRAANETPTNQSEQQNADVYEALVSSATDANPGSSTTDQSAELISAVREVLVPAQDSFTKNAIQNSKNRTRVKKKFAEIITSDEAISAMRSKESSKSTKKGKGKKTRKNEEQSDDSDNQPIITRYFKKTSEKSDSNKKLKSSAVNKNKDSVKNYFQALNIDE</sequence>
<dbReference type="Proteomes" id="UP001497623">
    <property type="component" value="Unassembled WGS sequence"/>
</dbReference>
<dbReference type="AlphaFoldDB" id="A0AAV2S352"/>
<evidence type="ECO:0000259" key="2">
    <source>
        <dbReference type="Pfam" id="PF03184"/>
    </source>
</evidence>
<feature type="region of interest" description="Disordered" evidence="1">
    <location>
        <begin position="219"/>
        <end position="276"/>
    </location>
</feature>
<dbReference type="Pfam" id="PF03184">
    <property type="entry name" value="DDE_1"/>
    <property type="match status" value="1"/>
</dbReference>
<feature type="domain" description="DDE-1" evidence="2">
    <location>
        <begin position="11"/>
        <end position="74"/>
    </location>
</feature>
<gene>
    <name evidence="3" type="ORF">MNOR_LOCUS31286</name>
</gene>
<name>A0AAV2S352_MEGNR</name>
<comment type="caution">
    <text evidence="3">The sequence shown here is derived from an EMBL/GenBank/DDBJ whole genome shotgun (WGS) entry which is preliminary data.</text>
</comment>
<dbReference type="EMBL" id="CAXKWB010040016">
    <property type="protein sequence ID" value="CAL4154144.1"/>
    <property type="molecule type" value="Genomic_DNA"/>
</dbReference>
<reference evidence="3 4" key="1">
    <citation type="submission" date="2024-05" db="EMBL/GenBank/DDBJ databases">
        <authorList>
            <person name="Wallberg A."/>
        </authorList>
    </citation>
    <scope>NUCLEOTIDE SEQUENCE [LARGE SCALE GENOMIC DNA]</scope>
</reference>
<accession>A0AAV2S352</accession>